<sequence>MELAYGIYLDAYLKARYAQPAQVLPDEQIPLRDSFGRLRQRRMLRLESLEFGLCV</sequence>
<proteinExistence type="predicted"/>
<protein>
    <submittedName>
        <fullName evidence="1">Uncharacterized protein</fullName>
    </submittedName>
</protein>
<dbReference type="Proteomes" id="UP000191500">
    <property type="component" value="Unassembled WGS sequence"/>
</dbReference>
<keyword evidence="2" id="KW-1185">Reference proteome</keyword>
<comment type="caution">
    <text evidence="1">The sequence shown here is derived from an EMBL/GenBank/DDBJ whole genome shotgun (WGS) entry which is preliminary data.</text>
</comment>
<name>A0A1V6UYA5_9EURO</name>
<accession>A0A1V6UYA5</accession>
<gene>
    <name evidence="1" type="ORF">PENCOP_c003G01632</name>
</gene>
<evidence type="ECO:0000313" key="1">
    <source>
        <dbReference type="EMBL" id="OQE43173.1"/>
    </source>
</evidence>
<dbReference type="AlphaFoldDB" id="A0A1V6UYA5"/>
<organism evidence="1 2">
    <name type="scientific">Penicillium coprophilum</name>
    <dbReference type="NCBI Taxonomy" id="36646"/>
    <lineage>
        <taxon>Eukaryota</taxon>
        <taxon>Fungi</taxon>
        <taxon>Dikarya</taxon>
        <taxon>Ascomycota</taxon>
        <taxon>Pezizomycotina</taxon>
        <taxon>Eurotiomycetes</taxon>
        <taxon>Eurotiomycetidae</taxon>
        <taxon>Eurotiales</taxon>
        <taxon>Aspergillaceae</taxon>
        <taxon>Penicillium</taxon>
    </lineage>
</organism>
<dbReference type="EMBL" id="MDDG01000003">
    <property type="protein sequence ID" value="OQE43173.1"/>
    <property type="molecule type" value="Genomic_DNA"/>
</dbReference>
<reference evidence="2" key="1">
    <citation type="journal article" date="2017" name="Nat. Microbiol.">
        <title>Global analysis of biosynthetic gene clusters reveals vast potential of secondary metabolite production in Penicillium species.</title>
        <authorList>
            <person name="Nielsen J.C."/>
            <person name="Grijseels S."/>
            <person name="Prigent S."/>
            <person name="Ji B."/>
            <person name="Dainat J."/>
            <person name="Nielsen K.F."/>
            <person name="Frisvad J.C."/>
            <person name="Workman M."/>
            <person name="Nielsen J."/>
        </authorList>
    </citation>
    <scope>NUCLEOTIDE SEQUENCE [LARGE SCALE GENOMIC DNA]</scope>
    <source>
        <strain evidence="2">IBT 31321</strain>
    </source>
</reference>
<evidence type="ECO:0000313" key="2">
    <source>
        <dbReference type="Proteomes" id="UP000191500"/>
    </source>
</evidence>